<feature type="domain" description="FAD dependent oxidoreductase" evidence="2">
    <location>
        <begin position="40"/>
        <end position="429"/>
    </location>
</feature>
<dbReference type="Pfam" id="PF01266">
    <property type="entry name" value="DAO"/>
    <property type="match status" value="1"/>
</dbReference>
<dbReference type="EMBL" id="LN483332">
    <property type="protein sequence ID" value="CED85316.1"/>
    <property type="molecule type" value="Genomic_DNA"/>
</dbReference>
<dbReference type="Gene3D" id="3.30.9.10">
    <property type="entry name" value="D-Amino Acid Oxidase, subunit A, domain 2"/>
    <property type="match status" value="1"/>
</dbReference>
<dbReference type="PANTHER" id="PTHR13847">
    <property type="entry name" value="SARCOSINE DEHYDROGENASE-RELATED"/>
    <property type="match status" value="1"/>
</dbReference>
<sequence>MSAFPQKFTSTVSHWQASNRGPNSLYLHGSKDPLPKEEVDFLIIGAGITGASLAYQLTRRGGAGEGKSVVLVEAKDIASGATGRNGGHFSPAVDNAFITLITPLSEGGAGVSEKEAVQILLNEKENYNIATEIIKKERLDVDLWQGEGVEVLNEERLAVREHSYKAWMKARKELGIEGDGGVVFIRDSAKAKEITRCHTAVAAVLKPAGSVHPHKLSTELVRLALESPHSKFSFFSWTPVRKFEARSGQDEEGWDVDCWEKGVIRAKQVVLCSNAHTGQLFDHGSDIDNHITPVRGHCSLITPTINYSGPNSLDYTYGFGGPYMVTTPTEGMVLGVGWLKAQTLTKGGKNDFVAKVDDSVILPEVETFLSNYCKDEFTNWGKEAHGEGLTRIWTGIMGYSRDVLPLVGQIPGKKGLWTAVAFHGHGMSRIISCTQSLAQQIKDQGTWDPRLPRSFEITQERLDRAKAAPKMSDLNWREAAVQSDGAEEGATPVKSELSA</sequence>
<accession>A0A0F7SUY1</accession>
<name>A0A0F7SUY1_PHARH</name>
<feature type="region of interest" description="Disordered" evidence="1">
    <location>
        <begin position="468"/>
        <end position="499"/>
    </location>
</feature>
<reference evidence="3" key="1">
    <citation type="submission" date="2014-08" db="EMBL/GenBank/DDBJ databases">
        <authorList>
            <person name="Sharma Rahul"/>
            <person name="Thines Marco"/>
        </authorList>
    </citation>
    <scope>NUCLEOTIDE SEQUENCE</scope>
</reference>
<evidence type="ECO:0000313" key="3">
    <source>
        <dbReference type="EMBL" id="CED85316.1"/>
    </source>
</evidence>
<organism evidence="3">
    <name type="scientific">Phaffia rhodozyma</name>
    <name type="common">Yeast</name>
    <name type="synonym">Xanthophyllomyces dendrorhous</name>
    <dbReference type="NCBI Taxonomy" id="264483"/>
    <lineage>
        <taxon>Eukaryota</taxon>
        <taxon>Fungi</taxon>
        <taxon>Dikarya</taxon>
        <taxon>Basidiomycota</taxon>
        <taxon>Agaricomycotina</taxon>
        <taxon>Tremellomycetes</taxon>
        <taxon>Cystofilobasidiales</taxon>
        <taxon>Mrakiaceae</taxon>
        <taxon>Phaffia</taxon>
    </lineage>
</organism>
<dbReference type="SUPFAM" id="SSF51971">
    <property type="entry name" value="Nucleotide-binding domain"/>
    <property type="match status" value="1"/>
</dbReference>
<evidence type="ECO:0000256" key="1">
    <source>
        <dbReference type="SAM" id="MobiDB-lite"/>
    </source>
</evidence>
<dbReference type="PANTHER" id="PTHR13847:SF260">
    <property type="entry name" value="FAD DEPENDENT OXIDOREDUCTASE DOMAIN-CONTAINING PROTEIN"/>
    <property type="match status" value="1"/>
</dbReference>
<dbReference type="AlphaFoldDB" id="A0A0F7SUY1"/>
<dbReference type="Gene3D" id="3.50.50.60">
    <property type="entry name" value="FAD/NAD(P)-binding domain"/>
    <property type="match status" value="1"/>
</dbReference>
<dbReference type="InterPro" id="IPR006076">
    <property type="entry name" value="FAD-dep_OxRdtase"/>
</dbReference>
<protein>
    <submittedName>
        <fullName evidence="3">FAD dependent oxidoreductase</fullName>
    </submittedName>
</protein>
<dbReference type="InterPro" id="IPR036188">
    <property type="entry name" value="FAD/NAD-bd_sf"/>
</dbReference>
<dbReference type="GO" id="GO:0005737">
    <property type="term" value="C:cytoplasm"/>
    <property type="evidence" value="ECO:0007669"/>
    <property type="project" value="TreeGrafter"/>
</dbReference>
<evidence type="ECO:0000259" key="2">
    <source>
        <dbReference type="Pfam" id="PF01266"/>
    </source>
</evidence>
<proteinExistence type="predicted"/>